<dbReference type="GO" id="GO:0016987">
    <property type="term" value="F:sigma factor activity"/>
    <property type="evidence" value="ECO:0007669"/>
    <property type="project" value="UniProtKB-KW"/>
</dbReference>
<dbReference type="Gene3D" id="1.10.1740.10">
    <property type="match status" value="1"/>
</dbReference>
<dbReference type="InterPro" id="IPR007627">
    <property type="entry name" value="RNA_pol_sigma70_r2"/>
</dbReference>
<keyword evidence="5 6" id="KW-0804">Transcription</keyword>
<dbReference type="InterPro" id="IPR036388">
    <property type="entry name" value="WH-like_DNA-bd_sf"/>
</dbReference>
<dbReference type="GO" id="GO:0006352">
    <property type="term" value="P:DNA-templated transcription initiation"/>
    <property type="evidence" value="ECO:0007669"/>
    <property type="project" value="InterPro"/>
</dbReference>
<dbReference type="SUPFAM" id="SSF88946">
    <property type="entry name" value="Sigma2 domain of RNA polymerase sigma factors"/>
    <property type="match status" value="1"/>
</dbReference>
<dbReference type="OrthoDB" id="759001at2"/>
<dbReference type="Proteomes" id="UP000184231">
    <property type="component" value="Unassembled WGS sequence"/>
</dbReference>
<evidence type="ECO:0000259" key="7">
    <source>
        <dbReference type="Pfam" id="PF04542"/>
    </source>
</evidence>
<dbReference type="SUPFAM" id="SSF88659">
    <property type="entry name" value="Sigma3 and sigma4 domains of RNA polymerase sigma factors"/>
    <property type="match status" value="1"/>
</dbReference>
<dbReference type="STRING" id="558155.SAMN04487911_1118"/>
<dbReference type="GO" id="GO:0003677">
    <property type="term" value="F:DNA binding"/>
    <property type="evidence" value="ECO:0007669"/>
    <property type="project" value="UniProtKB-KW"/>
</dbReference>
<proteinExistence type="inferred from homology"/>
<evidence type="ECO:0000256" key="4">
    <source>
        <dbReference type="ARBA" id="ARBA00023125"/>
    </source>
</evidence>
<evidence type="ECO:0000313" key="9">
    <source>
        <dbReference type="EMBL" id="SHJ09111.1"/>
    </source>
</evidence>
<evidence type="ECO:0000256" key="1">
    <source>
        <dbReference type="ARBA" id="ARBA00010641"/>
    </source>
</evidence>
<dbReference type="InterPro" id="IPR039425">
    <property type="entry name" value="RNA_pol_sigma-70-like"/>
</dbReference>
<dbReference type="NCBIfam" id="TIGR02985">
    <property type="entry name" value="Sig70_bacteroi1"/>
    <property type="match status" value="1"/>
</dbReference>
<evidence type="ECO:0000256" key="2">
    <source>
        <dbReference type="ARBA" id="ARBA00023015"/>
    </source>
</evidence>
<dbReference type="EMBL" id="FQYX01000011">
    <property type="protein sequence ID" value="SHJ09111.1"/>
    <property type="molecule type" value="Genomic_DNA"/>
</dbReference>
<feature type="domain" description="RNA polymerase sigma-70 region 2" evidence="7">
    <location>
        <begin position="27"/>
        <end position="91"/>
    </location>
</feature>
<dbReference type="PANTHER" id="PTHR43133:SF46">
    <property type="entry name" value="RNA POLYMERASE SIGMA-70 FACTOR ECF SUBFAMILY"/>
    <property type="match status" value="1"/>
</dbReference>
<evidence type="ECO:0000256" key="5">
    <source>
        <dbReference type="ARBA" id="ARBA00023163"/>
    </source>
</evidence>
<dbReference type="InterPro" id="IPR014327">
    <property type="entry name" value="RNA_pol_sigma70_bacteroid"/>
</dbReference>
<feature type="domain" description="RNA polymerase sigma factor 70 region 4 type 2" evidence="8">
    <location>
        <begin position="128"/>
        <end position="174"/>
    </location>
</feature>
<sequence length="199" mass="23229">MTNNEDNLKELLVLKLKKGDKRAFQELFERYQPSIYAYSLAILKSKPQAEEIVQDVFLKVWLNREKLDPSLSLKAYIFTIARNLAFNLLVKSANNKQLREAIFYKSQVQYNTAINKFVEDDYEQLKNHAIEKLPPRCKLVFLMSRNDGKSYEEIARDLDISVNTVKYQINKALTTIKEFLSTNGDIVFILAFLIECARY</sequence>
<keyword evidence="10" id="KW-1185">Reference proteome</keyword>
<dbReference type="Pfam" id="PF04542">
    <property type="entry name" value="Sigma70_r2"/>
    <property type="match status" value="1"/>
</dbReference>
<protein>
    <recommendedName>
        <fullName evidence="6">RNA polymerase sigma factor</fullName>
    </recommendedName>
</protein>
<dbReference type="RefSeq" id="WP_072764320.1">
    <property type="nucleotide sequence ID" value="NZ_FQYX01000011.1"/>
</dbReference>
<dbReference type="AlphaFoldDB" id="A0A1M6GGU4"/>
<dbReference type="InterPro" id="IPR013324">
    <property type="entry name" value="RNA_pol_sigma_r3/r4-like"/>
</dbReference>
<dbReference type="PANTHER" id="PTHR43133">
    <property type="entry name" value="RNA POLYMERASE ECF-TYPE SIGMA FACTO"/>
    <property type="match status" value="1"/>
</dbReference>
<dbReference type="Pfam" id="PF08281">
    <property type="entry name" value="Sigma70_r4_2"/>
    <property type="match status" value="1"/>
</dbReference>
<organism evidence="9 10">
    <name type="scientific">Arenibacter nanhaiticus</name>
    <dbReference type="NCBI Taxonomy" id="558155"/>
    <lineage>
        <taxon>Bacteria</taxon>
        <taxon>Pseudomonadati</taxon>
        <taxon>Bacteroidota</taxon>
        <taxon>Flavobacteriia</taxon>
        <taxon>Flavobacteriales</taxon>
        <taxon>Flavobacteriaceae</taxon>
        <taxon>Arenibacter</taxon>
    </lineage>
</organism>
<evidence type="ECO:0000256" key="3">
    <source>
        <dbReference type="ARBA" id="ARBA00023082"/>
    </source>
</evidence>
<dbReference type="InterPro" id="IPR014284">
    <property type="entry name" value="RNA_pol_sigma-70_dom"/>
</dbReference>
<dbReference type="PROSITE" id="PS01063">
    <property type="entry name" value="SIGMA70_ECF"/>
    <property type="match status" value="1"/>
</dbReference>
<comment type="similarity">
    <text evidence="1 6">Belongs to the sigma-70 factor family. ECF subfamily.</text>
</comment>
<name>A0A1M6GGU4_9FLAO</name>
<keyword evidence="2 6" id="KW-0805">Transcription regulation</keyword>
<evidence type="ECO:0000313" key="10">
    <source>
        <dbReference type="Proteomes" id="UP000184231"/>
    </source>
</evidence>
<dbReference type="Gene3D" id="1.10.10.10">
    <property type="entry name" value="Winged helix-like DNA-binding domain superfamily/Winged helix DNA-binding domain"/>
    <property type="match status" value="1"/>
</dbReference>
<keyword evidence="4 6" id="KW-0238">DNA-binding</keyword>
<gene>
    <name evidence="9" type="ORF">SAMN04487911_1118</name>
</gene>
<dbReference type="NCBIfam" id="TIGR02937">
    <property type="entry name" value="sigma70-ECF"/>
    <property type="match status" value="1"/>
</dbReference>
<dbReference type="InterPro" id="IPR000838">
    <property type="entry name" value="RNA_pol_sigma70_ECF_CS"/>
</dbReference>
<dbReference type="InterPro" id="IPR013249">
    <property type="entry name" value="RNA_pol_sigma70_r4_t2"/>
</dbReference>
<reference evidence="9 10" key="1">
    <citation type="submission" date="2016-11" db="EMBL/GenBank/DDBJ databases">
        <authorList>
            <person name="Jaros S."/>
            <person name="Januszkiewicz K."/>
            <person name="Wedrychowicz H."/>
        </authorList>
    </citation>
    <scope>NUCLEOTIDE SEQUENCE [LARGE SCALE GENOMIC DNA]</scope>
    <source>
        <strain evidence="9 10">CGMCC 1.8863</strain>
    </source>
</reference>
<evidence type="ECO:0000256" key="6">
    <source>
        <dbReference type="RuleBase" id="RU000716"/>
    </source>
</evidence>
<accession>A0A1M6GGU4</accession>
<evidence type="ECO:0000259" key="8">
    <source>
        <dbReference type="Pfam" id="PF08281"/>
    </source>
</evidence>
<dbReference type="InterPro" id="IPR013325">
    <property type="entry name" value="RNA_pol_sigma_r2"/>
</dbReference>
<keyword evidence="3 6" id="KW-0731">Sigma factor</keyword>
<dbReference type="CDD" id="cd06171">
    <property type="entry name" value="Sigma70_r4"/>
    <property type="match status" value="1"/>
</dbReference>